<evidence type="ECO:0000313" key="2">
    <source>
        <dbReference type="EMBL" id="MDF0589946.1"/>
    </source>
</evidence>
<dbReference type="RefSeq" id="WP_316965702.1">
    <property type="nucleotide sequence ID" value="NZ_JARFPK010000005.1"/>
</dbReference>
<sequence>MKRHDLILTLGSVMGVFAPPQVWSGFVNRTGAIVPATAMMNVGIMVVVGITYYDLGLRRSAAVIGALWGVLLYQNAIY</sequence>
<organism evidence="2 3">
    <name type="scientific">Candidatus Methanocrinis natronophilus</name>
    <dbReference type="NCBI Taxonomy" id="3033396"/>
    <lineage>
        <taxon>Archaea</taxon>
        <taxon>Methanobacteriati</taxon>
        <taxon>Methanobacteriota</taxon>
        <taxon>Stenosarchaea group</taxon>
        <taxon>Methanomicrobia</taxon>
        <taxon>Methanotrichales</taxon>
        <taxon>Methanotrichaceae</taxon>
        <taxon>Methanocrinis</taxon>
    </lineage>
</organism>
<proteinExistence type="predicted"/>
<gene>
    <name evidence="2" type="ORF">P0O15_01975</name>
</gene>
<dbReference type="EMBL" id="JARFPK010000005">
    <property type="protein sequence ID" value="MDF0589946.1"/>
    <property type="molecule type" value="Genomic_DNA"/>
</dbReference>
<keyword evidence="1" id="KW-0812">Transmembrane</keyword>
<keyword evidence="1" id="KW-1133">Transmembrane helix</keyword>
<dbReference type="Proteomes" id="UP001220010">
    <property type="component" value="Unassembled WGS sequence"/>
</dbReference>
<name>A0ABT5X5H9_9EURY</name>
<protein>
    <submittedName>
        <fullName evidence="2">Uncharacterized protein</fullName>
    </submittedName>
</protein>
<feature type="transmembrane region" description="Helical" evidence="1">
    <location>
        <begin position="60"/>
        <end position="77"/>
    </location>
</feature>
<keyword evidence="3" id="KW-1185">Reference proteome</keyword>
<comment type="caution">
    <text evidence="2">The sequence shown here is derived from an EMBL/GenBank/DDBJ whole genome shotgun (WGS) entry which is preliminary data.</text>
</comment>
<keyword evidence="1" id="KW-0472">Membrane</keyword>
<feature type="transmembrane region" description="Helical" evidence="1">
    <location>
        <begin position="34"/>
        <end position="53"/>
    </location>
</feature>
<reference evidence="2 3" key="1">
    <citation type="submission" date="2023-03" db="EMBL/GenBank/DDBJ databases">
        <title>WGS of Methanotrichaceae archaeon Mx.</title>
        <authorList>
            <person name="Sorokin D.Y."/>
            <person name="Merkel A.Y."/>
        </authorList>
    </citation>
    <scope>NUCLEOTIDE SEQUENCE [LARGE SCALE GENOMIC DNA]</scope>
    <source>
        <strain evidence="2 3">Mx</strain>
    </source>
</reference>
<evidence type="ECO:0000256" key="1">
    <source>
        <dbReference type="SAM" id="Phobius"/>
    </source>
</evidence>
<evidence type="ECO:0000313" key="3">
    <source>
        <dbReference type="Proteomes" id="UP001220010"/>
    </source>
</evidence>
<accession>A0ABT5X5H9</accession>